<keyword evidence="2" id="KW-1185">Reference proteome</keyword>
<protein>
    <recommendedName>
        <fullName evidence="3">3-keto-disaccharide hydrolase domain-containing protein</fullName>
    </recommendedName>
</protein>
<evidence type="ECO:0008006" key="3">
    <source>
        <dbReference type="Google" id="ProtNLM"/>
    </source>
</evidence>
<dbReference type="RefSeq" id="WP_212230983.1">
    <property type="nucleotide sequence ID" value="NZ_JAGUCN010000030.1"/>
</dbReference>
<evidence type="ECO:0000313" key="1">
    <source>
        <dbReference type="EMBL" id="MBS2213596.1"/>
    </source>
</evidence>
<dbReference type="Proteomes" id="UP000721861">
    <property type="component" value="Unassembled WGS sequence"/>
</dbReference>
<organism evidence="1 2">
    <name type="scientific">Carboxylicivirga mesophila</name>
    <dbReference type="NCBI Taxonomy" id="1166478"/>
    <lineage>
        <taxon>Bacteria</taxon>
        <taxon>Pseudomonadati</taxon>
        <taxon>Bacteroidota</taxon>
        <taxon>Bacteroidia</taxon>
        <taxon>Marinilabiliales</taxon>
        <taxon>Marinilabiliaceae</taxon>
        <taxon>Carboxylicivirga</taxon>
    </lineage>
</organism>
<evidence type="ECO:0000313" key="2">
    <source>
        <dbReference type="Proteomes" id="UP000721861"/>
    </source>
</evidence>
<sequence>MKQFVLLITLIILINSCIVPVNNNSTNQIVKEEPYALYEDFVSNKLGWIEEKTYQHELEIKNGYYFIHSKDTSFIYTSTSPLDKSFLYGLKNFELESNLQLVKQSPKETQFGVFFISGTLQYDFILNFEGLCKVFEYNHANQTERTLLEKELTNFNNKSINSFKIKMHDKKFSFHIDNELAGTGEIGSGSWQEMRLFASSGTDLMLHSFTILKQ</sequence>
<name>A0ABS5KF44_9BACT</name>
<dbReference type="EMBL" id="JAGUCN010000030">
    <property type="protein sequence ID" value="MBS2213596.1"/>
    <property type="molecule type" value="Genomic_DNA"/>
</dbReference>
<reference evidence="1 2" key="1">
    <citation type="journal article" date="2014" name="Int. J. Syst. Evol. Microbiol.">
        <title>Carboxylicivirga gen. nov. in the family Marinilabiliaceae with two novel species, Carboxylicivirga mesophila sp. nov. and Carboxylicivirga taeanensis sp. nov., and reclassification of Cytophaga fermentans as Saccharicrinis fermentans gen. nov., comb. nov.</title>
        <authorList>
            <person name="Yang S.H."/>
            <person name="Seo H.S."/>
            <person name="Woo J.H."/>
            <person name="Oh H.M."/>
            <person name="Jang H."/>
            <person name="Lee J.H."/>
            <person name="Kim S.J."/>
            <person name="Kwon K.K."/>
        </authorList>
    </citation>
    <scope>NUCLEOTIDE SEQUENCE [LARGE SCALE GENOMIC DNA]</scope>
    <source>
        <strain evidence="1 2">JCM 18290</strain>
    </source>
</reference>
<gene>
    <name evidence="1" type="ORF">KEM09_19465</name>
</gene>
<comment type="caution">
    <text evidence="1">The sequence shown here is derived from an EMBL/GenBank/DDBJ whole genome shotgun (WGS) entry which is preliminary data.</text>
</comment>
<accession>A0ABS5KF44</accession>
<proteinExistence type="predicted"/>